<evidence type="ECO:0000256" key="3">
    <source>
        <dbReference type="ARBA" id="ARBA00022448"/>
    </source>
</evidence>
<sequence>MDNISTTITTQPTNLLAEPEISEATKKRSLIASTVGNLLEWYDWTIYAVASVYIAAALFDKTDPTSALLNTLAVFAVGFISRPLGGFIFGPLANKFGRKNIMLTTMVLMAIASFMIALIPSFSSIGYWASLLLLIARLIQGFAHGGEMATSFAYIAEIAPNKRRGLWASSSYVANGTGTLLATLSFAALNIFFTSEEVYEWAWRIPFIAGGMLAFFAIYLRRNMVESHVESEAKNDDVNWSTGKFLRTGFRLFLYEAGSTITFYTWVVCVSIYAITYQGMDPKSAFIASCCAQVIYIICLPFQGLLSDYIGRKKTTLITYAGCALVMFPLWNIISNEPWTLFVAQTIGLILIGFLMSCKAATMSEQIPTKYRTKMLGFFMSLAIALFGGTASYINTWLYSTDRGWIFSAYLIIICIVAFLVVVRWKDNTGIPLDQIK</sequence>
<dbReference type="Pfam" id="PF07690">
    <property type="entry name" value="MFS_1"/>
    <property type="match status" value="1"/>
</dbReference>
<evidence type="ECO:0000256" key="2">
    <source>
        <dbReference type="ARBA" id="ARBA00008240"/>
    </source>
</evidence>
<protein>
    <submittedName>
        <fullName evidence="11">MFS transporter</fullName>
    </submittedName>
</protein>
<dbReference type="InterPro" id="IPR051084">
    <property type="entry name" value="H+-coupled_symporters"/>
</dbReference>
<feature type="transmembrane region" description="Helical" evidence="9">
    <location>
        <begin position="252"/>
        <end position="274"/>
    </location>
</feature>
<feature type="transmembrane region" description="Helical" evidence="9">
    <location>
        <begin position="405"/>
        <end position="423"/>
    </location>
</feature>
<gene>
    <name evidence="11" type="ORF">B1202_05290</name>
</gene>
<proteinExistence type="inferred from homology"/>
<evidence type="ECO:0000256" key="6">
    <source>
        <dbReference type="ARBA" id="ARBA00022847"/>
    </source>
</evidence>
<dbReference type="PROSITE" id="PS00217">
    <property type="entry name" value="SUGAR_TRANSPORT_2"/>
    <property type="match status" value="1"/>
</dbReference>
<dbReference type="GO" id="GO:0005886">
    <property type="term" value="C:plasma membrane"/>
    <property type="evidence" value="ECO:0007669"/>
    <property type="project" value="UniProtKB-SubCell"/>
</dbReference>
<reference evidence="11 12" key="1">
    <citation type="submission" date="2017-02" db="EMBL/GenBank/DDBJ databases">
        <title>Acinetobacter sp. ANC 4945, whole genome shotgun sequencing project.</title>
        <authorList>
            <person name="Radolfova-Krizova L."/>
            <person name="Al Atrouni A."/>
            <person name="Nemec A."/>
        </authorList>
    </citation>
    <scope>NUCLEOTIDE SEQUENCE [LARGE SCALE GENOMIC DNA]</scope>
    <source>
        <strain evidence="11 12">ANC 4945</strain>
    </source>
</reference>
<dbReference type="RefSeq" id="WP_078189527.1">
    <property type="nucleotide sequence ID" value="NZ_JAMCOZ010000017.1"/>
</dbReference>
<feature type="transmembrane region" description="Helical" evidence="9">
    <location>
        <begin position="41"/>
        <end position="59"/>
    </location>
</feature>
<feature type="domain" description="Major facilitator superfamily (MFS) profile" evidence="10">
    <location>
        <begin position="29"/>
        <end position="426"/>
    </location>
</feature>
<name>A0A1T1H597_9GAMM</name>
<feature type="transmembrane region" description="Helical" evidence="9">
    <location>
        <begin position="101"/>
        <end position="119"/>
    </location>
</feature>
<dbReference type="InterPro" id="IPR011701">
    <property type="entry name" value="MFS"/>
</dbReference>
<keyword evidence="12" id="KW-1185">Reference proteome</keyword>
<feature type="transmembrane region" description="Helical" evidence="9">
    <location>
        <begin position="71"/>
        <end position="89"/>
    </location>
</feature>
<keyword evidence="3" id="KW-0813">Transport</keyword>
<dbReference type="AlphaFoldDB" id="A0A1T1H597"/>
<keyword evidence="7 9" id="KW-1133">Transmembrane helix</keyword>
<comment type="caution">
    <text evidence="11">The sequence shown here is derived from an EMBL/GenBank/DDBJ whole genome shotgun (WGS) entry which is preliminary data.</text>
</comment>
<keyword evidence="8 9" id="KW-0472">Membrane</keyword>
<dbReference type="InterPro" id="IPR020846">
    <property type="entry name" value="MFS_dom"/>
</dbReference>
<evidence type="ECO:0000256" key="8">
    <source>
        <dbReference type="ARBA" id="ARBA00023136"/>
    </source>
</evidence>
<dbReference type="SUPFAM" id="SSF103473">
    <property type="entry name" value="MFS general substrate transporter"/>
    <property type="match status" value="1"/>
</dbReference>
<evidence type="ECO:0000256" key="9">
    <source>
        <dbReference type="SAM" id="Phobius"/>
    </source>
</evidence>
<feature type="transmembrane region" description="Helical" evidence="9">
    <location>
        <begin position="340"/>
        <end position="358"/>
    </location>
</feature>
<evidence type="ECO:0000256" key="5">
    <source>
        <dbReference type="ARBA" id="ARBA00022692"/>
    </source>
</evidence>
<evidence type="ECO:0000256" key="1">
    <source>
        <dbReference type="ARBA" id="ARBA00004651"/>
    </source>
</evidence>
<keyword evidence="6" id="KW-0769">Symport</keyword>
<dbReference type="PROSITE" id="PS50850">
    <property type="entry name" value="MFS"/>
    <property type="match status" value="1"/>
</dbReference>
<accession>A0A1T1H597</accession>
<evidence type="ECO:0000256" key="7">
    <source>
        <dbReference type="ARBA" id="ARBA00022989"/>
    </source>
</evidence>
<keyword evidence="5 9" id="KW-0812">Transmembrane</keyword>
<feature type="transmembrane region" description="Helical" evidence="9">
    <location>
        <begin position="317"/>
        <end position="334"/>
    </location>
</feature>
<dbReference type="FunFam" id="1.20.1250.20:FF:000001">
    <property type="entry name" value="Dicarboxylate MFS transporter"/>
    <property type="match status" value="1"/>
</dbReference>
<evidence type="ECO:0000313" key="11">
    <source>
        <dbReference type="EMBL" id="OOV85028.1"/>
    </source>
</evidence>
<dbReference type="PANTHER" id="PTHR43528:SF1">
    <property type="entry name" value="ALPHA-KETOGLUTARATE PERMEASE"/>
    <property type="match status" value="1"/>
</dbReference>
<feature type="transmembrane region" description="Helical" evidence="9">
    <location>
        <begin position="378"/>
        <end position="399"/>
    </location>
</feature>
<feature type="transmembrane region" description="Helical" evidence="9">
    <location>
        <begin position="201"/>
        <end position="220"/>
    </location>
</feature>
<feature type="transmembrane region" description="Helical" evidence="9">
    <location>
        <begin position="286"/>
        <end position="305"/>
    </location>
</feature>
<dbReference type="PANTHER" id="PTHR43528">
    <property type="entry name" value="ALPHA-KETOGLUTARATE PERMEASE"/>
    <property type="match status" value="1"/>
</dbReference>
<comment type="subcellular location">
    <subcellularLocation>
        <location evidence="1">Cell membrane</location>
        <topology evidence="1">Multi-pass membrane protein</topology>
    </subcellularLocation>
</comment>
<organism evidence="11 12">
    <name type="scientific">Acinetobacter amyesii</name>
    <dbReference type="NCBI Taxonomy" id="2942470"/>
    <lineage>
        <taxon>Bacteria</taxon>
        <taxon>Pseudomonadati</taxon>
        <taxon>Pseudomonadota</taxon>
        <taxon>Gammaproteobacteria</taxon>
        <taxon>Moraxellales</taxon>
        <taxon>Moraxellaceae</taxon>
        <taxon>Acinetobacter</taxon>
    </lineage>
</organism>
<dbReference type="Gene3D" id="1.20.1250.20">
    <property type="entry name" value="MFS general substrate transporter like domains"/>
    <property type="match status" value="2"/>
</dbReference>
<evidence type="ECO:0000256" key="4">
    <source>
        <dbReference type="ARBA" id="ARBA00022475"/>
    </source>
</evidence>
<comment type="similarity">
    <text evidence="2">Belongs to the major facilitator superfamily. Metabolite:H+ Symporter (MHS) family (TC 2.A.1.6) family.</text>
</comment>
<dbReference type="GO" id="GO:0015293">
    <property type="term" value="F:symporter activity"/>
    <property type="evidence" value="ECO:0007669"/>
    <property type="project" value="UniProtKB-KW"/>
</dbReference>
<evidence type="ECO:0000313" key="12">
    <source>
        <dbReference type="Proteomes" id="UP000191160"/>
    </source>
</evidence>
<evidence type="ECO:0000259" key="10">
    <source>
        <dbReference type="PROSITE" id="PS50850"/>
    </source>
</evidence>
<dbReference type="EMBL" id="MVKX01000002">
    <property type="protein sequence ID" value="OOV85028.1"/>
    <property type="molecule type" value="Genomic_DNA"/>
</dbReference>
<keyword evidence="4" id="KW-1003">Cell membrane</keyword>
<dbReference type="InterPro" id="IPR005829">
    <property type="entry name" value="Sugar_transporter_CS"/>
</dbReference>
<dbReference type="InterPro" id="IPR036259">
    <property type="entry name" value="MFS_trans_sf"/>
</dbReference>
<dbReference type="Proteomes" id="UP000191160">
    <property type="component" value="Unassembled WGS sequence"/>
</dbReference>
<feature type="transmembrane region" description="Helical" evidence="9">
    <location>
        <begin position="172"/>
        <end position="195"/>
    </location>
</feature>